<dbReference type="EMBL" id="MRAE01000006">
    <property type="protein sequence ID" value="OOO69176.1"/>
    <property type="molecule type" value="Genomic_DNA"/>
</dbReference>
<evidence type="ECO:0000259" key="1">
    <source>
        <dbReference type="PROSITE" id="PS51502"/>
    </source>
</evidence>
<dbReference type="Pfam" id="PF07876">
    <property type="entry name" value="Dabb"/>
    <property type="match status" value="1"/>
</dbReference>
<protein>
    <submittedName>
        <fullName evidence="3">Stress responsive protein</fullName>
    </submittedName>
</protein>
<sequence length="102" mass="11970">MIKHIVMWKLKEVAEGKSKLENANTIKMKLENLQQKIKEAKLIEVGININDSKQAYDVVLYSEFENLEDLNLYQNHPEHLKVGEFINKVKEDRIVADYEVLK</sequence>
<dbReference type="InterPro" id="IPR011008">
    <property type="entry name" value="Dimeric_a/b-barrel"/>
</dbReference>
<feature type="domain" description="Stress-response A/B barrel" evidence="1">
    <location>
        <begin position="2"/>
        <end position="98"/>
    </location>
</feature>
<dbReference type="Gene3D" id="3.30.70.100">
    <property type="match status" value="1"/>
</dbReference>
<name>A0A1S9IFT9_9CLOT</name>
<accession>A0A1S9IFT9</accession>
<gene>
    <name evidence="2" type="ORF">BS637_02795</name>
    <name evidence="3" type="ORF">BS638_03840</name>
</gene>
<keyword evidence="4" id="KW-1185">Reference proteome</keyword>
<proteinExistence type="predicted"/>
<dbReference type="PANTHER" id="PTHR37832:SF1">
    <property type="entry name" value="STRESS-RESPONSE A_B BARREL DOMAIN-CONTAINING PROTEIN"/>
    <property type="match status" value="1"/>
</dbReference>
<dbReference type="PANTHER" id="PTHR37832">
    <property type="entry name" value="BLL2683 PROTEIN"/>
    <property type="match status" value="1"/>
</dbReference>
<reference evidence="2 4" key="1">
    <citation type="submission" date="2016-12" db="EMBL/GenBank/DDBJ databases">
        <title>Clostridium tepidum sp. nov., a close relative of Clostridium sporogenes and Clostridium botulinum Group I.</title>
        <authorList>
            <person name="Dobritsa A.P."/>
            <person name="Kutumbaka K."/>
            <person name="Werner K."/>
            <person name="Samadpour M."/>
        </authorList>
    </citation>
    <scope>NUCLEOTIDE SEQUENCE [LARGE SCALE GENOMIC DNA]</scope>
    <source>
        <strain evidence="2 4">PE</strain>
    </source>
</reference>
<evidence type="ECO:0000313" key="3">
    <source>
        <dbReference type="EMBL" id="OOO69176.1"/>
    </source>
</evidence>
<dbReference type="EMBL" id="MRAD01000002">
    <property type="protein sequence ID" value="OOO63335.1"/>
    <property type="molecule type" value="Genomic_DNA"/>
</dbReference>
<evidence type="ECO:0000313" key="4">
    <source>
        <dbReference type="Proteomes" id="UP000190206"/>
    </source>
</evidence>
<dbReference type="PROSITE" id="PS51502">
    <property type="entry name" value="S_R_A_B_BARREL"/>
    <property type="match status" value="1"/>
</dbReference>
<dbReference type="RefSeq" id="WP_078023022.1">
    <property type="nucleotide sequence ID" value="NZ_JADPGM010000001.1"/>
</dbReference>
<dbReference type="STRING" id="1962263.BS637_02795"/>
<dbReference type="AlphaFoldDB" id="A0A1S9IFT9"/>
<comment type="caution">
    <text evidence="3">The sequence shown here is derived from an EMBL/GenBank/DDBJ whole genome shotgun (WGS) entry which is preliminary data.</text>
</comment>
<dbReference type="InterPro" id="IPR013097">
    <property type="entry name" value="Dabb"/>
</dbReference>
<evidence type="ECO:0000313" key="2">
    <source>
        <dbReference type="EMBL" id="OOO63335.1"/>
    </source>
</evidence>
<dbReference type="SUPFAM" id="SSF54909">
    <property type="entry name" value="Dimeric alpha+beta barrel"/>
    <property type="match status" value="1"/>
</dbReference>
<reference evidence="3 5" key="2">
    <citation type="submission" date="2016-12" db="EMBL/GenBank/DDBJ databases">
        <title>Clostridium tepidum sp. nov., a close relative of Clostridium sporogenes and Clostridium botulinum Group I.</title>
        <authorList>
            <person name="Dobritsa A.P."/>
            <person name="Kutumbaka K.K."/>
            <person name="Werner K."/>
            <person name="Wiedmann M."/>
            <person name="Asmus A."/>
            <person name="Samadpour M."/>
        </authorList>
    </citation>
    <scope>NUCLEOTIDE SEQUENCE [LARGE SCALE GENOMIC DNA]</scope>
    <source>
        <strain evidence="3 5">IEH 97212</strain>
    </source>
</reference>
<dbReference type="OrthoDB" id="9808130at2"/>
<dbReference type="Proteomes" id="UP000190256">
    <property type="component" value="Unassembled WGS sequence"/>
</dbReference>
<dbReference type="Proteomes" id="UP000190206">
    <property type="component" value="Unassembled WGS sequence"/>
</dbReference>
<dbReference type="SMART" id="SM00886">
    <property type="entry name" value="Dabb"/>
    <property type="match status" value="1"/>
</dbReference>
<organism evidence="3 5">
    <name type="scientific">Clostridium tepidum</name>
    <dbReference type="NCBI Taxonomy" id="1962263"/>
    <lineage>
        <taxon>Bacteria</taxon>
        <taxon>Bacillati</taxon>
        <taxon>Bacillota</taxon>
        <taxon>Clostridia</taxon>
        <taxon>Eubacteriales</taxon>
        <taxon>Clostridiaceae</taxon>
        <taxon>Clostridium</taxon>
    </lineage>
</organism>
<evidence type="ECO:0000313" key="5">
    <source>
        <dbReference type="Proteomes" id="UP000190256"/>
    </source>
</evidence>